<dbReference type="RefSeq" id="WP_197684344.1">
    <property type="nucleotide sequence ID" value="NZ_LT796768.1"/>
</dbReference>
<dbReference type="AlphaFoldDB" id="A0A1T4Z9C8"/>
<gene>
    <name evidence="2" type="ORF">SAMN06295964_3152</name>
</gene>
<feature type="region of interest" description="Disordered" evidence="1">
    <location>
        <begin position="57"/>
        <end position="76"/>
    </location>
</feature>
<evidence type="ECO:0000313" key="2">
    <source>
        <dbReference type="EMBL" id="SKB10165.1"/>
    </source>
</evidence>
<proteinExistence type="predicted"/>
<reference evidence="3" key="1">
    <citation type="submission" date="2017-02" db="EMBL/GenBank/DDBJ databases">
        <authorList>
            <person name="Varghese N."/>
            <person name="Submissions S."/>
        </authorList>
    </citation>
    <scope>NUCLEOTIDE SEQUENCE [LARGE SCALE GENOMIC DNA]</scope>
    <source>
        <strain evidence="3">9H-4</strain>
    </source>
</reference>
<feature type="region of interest" description="Disordered" evidence="1">
    <location>
        <begin position="108"/>
        <end position="165"/>
    </location>
</feature>
<accession>A0A1T4Z9C8</accession>
<protein>
    <submittedName>
        <fullName evidence="2">Uncharacterized protein</fullName>
    </submittedName>
</protein>
<organism evidence="2 3">
    <name type="scientific">Aeromicrobium choanae</name>
    <dbReference type="NCBI Taxonomy" id="1736691"/>
    <lineage>
        <taxon>Bacteria</taxon>
        <taxon>Bacillati</taxon>
        <taxon>Actinomycetota</taxon>
        <taxon>Actinomycetes</taxon>
        <taxon>Propionibacteriales</taxon>
        <taxon>Nocardioidaceae</taxon>
        <taxon>Aeromicrobium</taxon>
    </lineage>
</organism>
<dbReference type="Proteomes" id="UP000191040">
    <property type="component" value="Chromosome I"/>
</dbReference>
<dbReference type="EMBL" id="LT796768">
    <property type="protein sequence ID" value="SKB10165.1"/>
    <property type="molecule type" value="Genomic_DNA"/>
</dbReference>
<dbReference type="STRING" id="1736691.SAMN06295964_3152"/>
<name>A0A1T4Z9C8_9ACTN</name>
<evidence type="ECO:0000313" key="3">
    <source>
        <dbReference type="Proteomes" id="UP000191040"/>
    </source>
</evidence>
<sequence length="165" mass="17891">MNKAVLNSMTDAERRLVAETERDALGDLSEDDLLALHSRVRRARGKYVKNYRRAAGARVEQVGGRGKSFAQSGRDRDKAEVFELALARVSRQVSVRANEAAAELKAERLAAARSGSTGPEATTDDAETPKPSGRGRQAKKTTGGIKKDASTRSLGARRQAKRDAR</sequence>
<evidence type="ECO:0000256" key="1">
    <source>
        <dbReference type="SAM" id="MobiDB-lite"/>
    </source>
</evidence>
<keyword evidence="3" id="KW-1185">Reference proteome</keyword>